<accession>A0ACC0HB45</accession>
<evidence type="ECO:0000313" key="2">
    <source>
        <dbReference type="Proteomes" id="UP001060215"/>
    </source>
</evidence>
<comment type="caution">
    <text evidence="1">The sequence shown here is derived from an EMBL/GenBank/DDBJ whole genome shotgun (WGS) entry which is preliminary data.</text>
</comment>
<keyword evidence="1" id="KW-0762">Sugar transport</keyword>
<name>A0ACC0HB45_9ERIC</name>
<proteinExistence type="predicted"/>
<organism evidence="1 2">
    <name type="scientific">Camellia lanceoleosa</name>
    <dbReference type="NCBI Taxonomy" id="1840588"/>
    <lineage>
        <taxon>Eukaryota</taxon>
        <taxon>Viridiplantae</taxon>
        <taxon>Streptophyta</taxon>
        <taxon>Embryophyta</taxon>
        <taxon>Tracheophyta</taxon>
        <taxon>Spermatophyta</taxon>
        <taxon>Magnoliopsida</taxon>
        <taxon>eudicotyledons</taxon>
        <taxon>Gunneridae</taxon>
        <taxon>Pentapetalae</taxon>
        <taxon>asterids</taxon>
        <taxon>Ericales</taxon>
        <taxon>Theaceae</taxon>
        <taxon>Camellia</taxon>
    </lineage>
</organism>
<keyword evidence="1" id="KW-0813">Transport</keyword>
<gene>
    <name evidence="1" type="ORF">LOK49_LG06G01246</name>
</gene>
<keyword evidence="2" id="KW-1185">Reference proteome</keyword>
<evidence type="ECO:0000313" key="1">
    <source>
        <dbReference type="EMBL" id="KAI8010093.1"/>
    </source>
</evidence>
<protein>
    <submittedName>
        <fullName evidence="1">Sugar transport protein 1</fullName>
    </submittedName>
</protein>
<reference evidence="1 2" key="1">
    <citation type="journal article" date="2022" name="Plant J.">
        <title>Chromosome-level genome of Camellia lanceoleosa provides a valuable resource for understanding genome evolution and self-incompatibility.</title>
        <authorList>
            <person name="Gong W."/>
            <person name="Xiao S."/>
            <person name="Wang L."/>
            <person name="Liao Z."/>
            <person name="Chang Y."/>
            <person name="Mo W."/>
            <person name="Hu G."/>
            <person name="Li W."/>
            <person name="Zhao G."/>
            <person name="Zhu H."/>
            <person name="Hu X."/>
            <person name="Ji K."/>
            <person name="Xiang X."/>
            <person name="Song Q."/>
            <person name="Yuan D."/>
            <person name="Jin S."/>
            <person name="Zhang L."/>
        </authorList>
    </citation>
    <scope>NUCLEOTIDE SEQUENCE [LARGE SCALE GENOMIC DNA]</scope>
    <source>
        <strain evidence="1">SQ_2022a</strain>
    </source>
</reference>
<dbReference type="EMBL" id="CM045762">
    <property type="protein sequence ID" value="KAI8010093.1"/>
    <property type="molecule type" value="Genomic_DNA"/>
</dbReference>
<sequence>MDNERVAMRSLEAKIVIGNVVSNKKGGFDYYEPIMILKTGEILMLYNKDGLVLYDPKLGGFKKLSGVTSMAPFLEKFFPTVYRKEELDQSTNQYCKFNSQTLTMFTSSLYLAALFASFLASTMTKKLGRKFSMLMGGCVFCCGALLNAFAVHLAMLIIGRILLGVGVGFATQSVPLFVSEMAPHRYRGTLNVCFQLFITIGILIAGLVNYFTNMIKGDLGWRISLGGAAVPAVLMIFSSLWVSETPNSLIERGHLDKAKKQLQRIRGVADVQAEFNDLVDASAASKEVEHPWRDLSMRKYRPQLCLAILIPMFQQLTGINVVMFYAPVLFKTIGFQSNASLASAMITGGVNVLATFISVFGTDRWGRKPLFLWGGGIMIVFQSAVAVLIGAKFGVTGDATDLGTLYSSILVCCICIFVTAFAFSWGPLGWLVPSEIFPLEIRSSAQSIVVAVNMSFTFLVAQLFLASLCMVKYGLFIIFAGLVLIMSLFVIFFVPETKNIPIEEMSQVWRGHWYWKKFVDDEKEIEMKNGMP</sequence>
<dbReference type="Proteomes" id="UP001060215">
    <property type="component" value="Chromosome 5"/>
</dbReference>